<evidence type="ECO:0000313" key="1">
    <source>
        <dbReference type="EMBL" id="MFD2839436.1"/>
    </source>
</evidence>
<dbReference type="RefSeq" id="WP_377464909.1">
    <property type="nucleotide sequence ID" value="NZ_JBHUOP010000001.1"/>
</dbReference>
<sequence>MIDLLATPDPVDSLICSGKGCRADAAWGLLWNNPKIHTPQRRKVWLACDDHLDHLNTFLSARGFLKDVVPVSELETKDV</sequence>
<evidence type="ECO:0000313" key="2">
    <source>
        <dbReference type="Proteomes" id="UP001597391"/>
    </source>
</evidence>
<name>A0ABW5XAG4_9MICO</name>
<evidence type="ECO:0008006" key="3">
    <source>
        <dbReference type="Google" id="ProtNLM"/>
    </source>
</evidence>
<comment type="caution">
    <text evidence="1">The sequence shown here is derived from an EMBL/GenBank/DDBJ whole genome shotgun (WGS) entry which is preliminary data.</text>
</comment>
<protein>
    <recommendedName>
        <fullName evidence="3">Acetone carboxylase</fullName>
    </recommendedName>
</protein>
<gene>
    <name evidence="1" type="ORF">ACFSYH_02500</name>
</gene>
<dbReference type="Proteomes" id="UP001597391">
    <property type="component" value="Unassembled WGS sequence"/>
</dbReference>
<keyword evidence="2" id="KW-1185">Reference proteome</keyword>
<reference evidence="2" key="1">
    <citation type="journal article" date="2019" name="Int. J. Syst. Evol. Microbiol.">
        <title>The Global Catalogue of Microorganisms (GCM) 10K type strain sequencing project: providing services to taxonomists for standard genome sequencing and annotation.</title>
        <authorList>
            <consortium name="The Broad Institute Genomics Platform"/>
            <consortium name="The Broad Institute Genome Sequencing Center for Infectious Disease"/>
            <person name="Wu L."/>
            <person name="Ma J."/>
        </authorList>
    </citation>
    <scope>NUCLEOTIDE SEQUENCE [LARGE SCALE GENOMIC DNA]</scope>
    <source>
        <strain evidence="2">KCTC 33576</strain>
    </source>
</reference>
<organism evidence="1 2">
    <name type="scientific">Populibacterium corticicola</name>
    <dbReference type="NCBI Taxonomy" id="1812826"/>
    <lineage>
        <taxon>Bacteria</taxon>
        <taxon>Bacillati</taxon>
        <taxon>Actinomycetota</taxon>
        <taxon>Actinomycetes</taxon>
        <taxon>Micrococcales</taxon>
        <taxon>Jonesiaceae</taxon>
        <taxon>Populibacterium</taxon>
    </lineage>
</organism>
<proteinExistence type="predicted"/>
<accession>A0ABW5XAG4</accession>
<dbReference type="EMBL" id="JBHUOP010000001">
    <property type="protein sequence ID" value="MFD2839436.1"/>
    <property type="molecule type" value="Genomic_DNA"/>
</dbReference>